<keyword evidence="4 6" id="KW-0496">Mitochondrion</keyword>
<evidence type="ECO:0000313" key="8">
    <source>
        <dbReference type="Proteomes" id="UP000183567"/>
    </source>
</evidence>
<proteinExistence type="inferred from homology"/>
<protein>
    <recommendedName>
        <fullName evidence="6">Succinate dehydrogenase assembly factor 3</fullName>
        <shortName evidence="6">SDH assembly factor 3</shortName>
        <shortName evidence="6">SDHAF3</shortName>
    </recommendedName>
</protein>
<dbReference type="OrthoDB" id="278329at2759"/>
<comment type="similarity">
    <text evidence="2 6">Belongs to the complex I LYR family. SDHAF3 subfamily.</text>
</comment>
<dbReference type="GO" id="GO:0006105">
    <property type="term" value="P:succinate metabolic process"/>
    <property type="evidence" value="ECO:0007669"/>
    <property type="project" value="TreeGrafter"/>
</dbReference>
<name>A0A1J8PX34_9AGAM</name>
<evidence type="ECO:0000256" key="2">
    <source>
        <dbReference type="ARBA" id="ARBA00006020"/>
    </source>
</evidence>
<dbReference type="STRING" id="180088.A0A1J8PX34"/>
<comment type="subcellular location">
    <subcellularLocation>
        <location evidence="1 6">Mitochondrion matrix</location>
    </subcellularLocation>
</comment>
<dbReference type="AlphaFoldDB" id="A0A1J8PX34"/>
<evidence type="ECO:0000256" key="4">
    <source>
        <dbReference type="ARBA" id="ARBA00023128"/>
    </source>
</evidence>
<accession>A0A1J8PX34</accession>
<gene>
    <name evidence="7" type="ORF">AZE42_03522</name>
</gene>
<evidence type="ECO:0000256" key="6">
    <source>
        <dbReference type="RuleBase" id="RU368039"/>
    </source>
</evidence>
<organism evidence="7 8">
    <name type="scientific">Rhizopogon vesiculosus</name>
    <dbReference type="NCBI Taxonomy" id="180088"/>
    <lineage>
        <taxon>Eukaryota</taxon>
        <taxon>Fungi</taxon>
        <taxon>Dikarya</taxon>
        <taxon>Basidiomycota</taxon>
        <taxon>Agaricomycotina</taxon>
        <taxon>Agaricomycetes</taxon>
        <taxon>Agaricomycetidae</taxon>
        <taxon>Boletales</taxon>
        <taxon>Suillineae</taxon>
        <taxon>Rhizopogonaceae</taxon>
        <taxon>Rhizopogon</taxon>
    </lineage>
</organism>
<evidence type="ECO:0000256" key="5">
    <source>
        <dbReference type="ARBA" id="ARBA00023186"/>
    </source>
</evidence>
<evidence type="ECO:0000256" key="1">
    <source>
        <dbReference type="ARBA" id="ARBA00004305"/>
    </source>
</evidence>
<keyword evidence="8" id="KW-1185">Reference proteome</keyword>
<dbReference type="Proteomes" id="UP000183567">
    <property type="component" value="Unassembled WGS sequence"/>
</dbReference>
<dbReference type="PANTHER" id="PTHR13137:SF6">
    <property type="entry name" value="SUCCINATE DEHYDROGENASE ASSEMBLY FACTOR 3, MITOCHONDRIAL"/>
    <property type="match status" value="1"/>
</dbReference>
<reference evidence="7 8" key="1">
    <citation type="submission" date="2016-03" db="EMBL/GenBank/DDBJ databases">
        <title>Comparative genomics of the ectomycorrhizal sister species Rhizopogon vinicolor and Rhizopogon vesiculosus (Basidiomycota: Boletales) reveals a divergence of the mating type B locus.</title>
        <authorList>
            <person name="Mujic A.B."/>
            <person name="Kuo A."/>
            <person name="Tritt A."/>
            <person name="Lipzen A."/>
            <person name="Chen C."/>
            <person name="Johnson J."/>
            <person name="Sharma A."/>
            <person name="Barry K."/>
            <person name="Grigoriev I.V."/>
            <person name="Spatafora J.W."/>
        </authorList>
    </citation>
    <scope>NUCLEOTIDE SEQUENCE [LARGE SCALE GENOMIC DNA]</scope>
    <source>
        <strain evidence="7 8">AM-OR11-056</strain>
    </source>
</reference>
<sequence length="139" mass="16274">MHSTLVHLAESVTTMPLNLRKASAALYPPIPLYRRLLRAHRRLPIEMRLLGDGYVNAEFRRHREVTNPVHIMGFLTQWKMYLDQLPRDPSDSRNFKKLDPTVFEKMSAEQLGQLYEFMHATKEIWKPASDEHAESETKS</sequence>
<dbReference type="GO" id="GO:0005758">
    <property type="term" value="C:mitochondrial intermembrane space"/>
    <property type="evidence" value="ECO:0007669"/>
    <property type="project" value="TreeGrafter"/>
</dbReference>
<comment type="caution">
    <text evidence="7">The sequence shown here is derived from an EMBL/GenBank/DDBJ whole genome shotgun (WGS) entry which is preliminary data.</text>
</comment>
<dbReference type="Pfam" id="PF13233">
    <property type="entry name" value="Complex1_LYR_2"/>
    <property type="match status" value="1"/>
</dbReference>
<evidence type="ECO:0000313" key="7">
    <source>
        <dbReference type="EMBL" id="OJA13023.1"/>
    </source>
</evidence>
<dbReference type="EMBL" id="LVVM01004394">
    <property type="protein sequence ID" value="OJA13023.1"/>
    <property type="molecule type" value="Genomic_DNA"/>
</dbReference>
<comment type="function">
    <text evidence="6">Plays an essential role in the assembly of succinate dehydrogenase (SDH), an enzyme complex (also referred to as respiratory complex II) that is a component of both the tricarboxylic acid (TCA) cycle and the mitochondrial electron transport chain, and which couples the oxidation of succinate to fumarate with the reduction of ubiquinone (coenzyme Q) to ubiquinol. Promotes maturation of the iron-sulfur protein subunit of the SDH catalytic dimer, protecting it from the deleterious effects of oxidants. May act together with SDHAF1.</text>
</comment>
<evidence type="ECO:0000256" key="3">
    <source>
        <dbReference type="ARBA" id="ARBA00022946"/>
    </source>
</evidence>
<dbReference type="InterPro" id="IPR008381">
    <property type="entry name" value="SDHAF3/Sdh7"/>
</dbReference>
<keyword evidence="3" id="KW-0809">Transit peptide</keyword>
<dbReference type="GO" id="GO:0005759">
    <property type="term" value="C:mitochondrial matrix"/>
    <property type="evidence" value="ECO:0007669"/>
    <property type="project" value="UniProtKB-SubCell"/>
</dbReference>
<dbReference type="PANTHER" id="PTHR13137">
    <property type="entry name" value="DC11 ACN9 HOMOLOG"/>
    <property type="match status" value="1"/>
</dbReference>
<keyword evidence="5 6" id="KW-0143">Chaperone</keyword>
<dbReference type="GO" id="GO:0034553">
    <property type="term" value="P:mitochondrial respiratory chain complex II assembly"/>
    <property type="evidence" value="ECO:0007669"/>
    <property type="project" value="UniProtKB-UniRule"/>
</dbReference>
<comment type="subunit">
    <text evidence="6">Interacts with the iron-sulfur protein subunit within the SDH catalytic dimer.</text>
</comment>